<reference evidence="6 7" key="1">
    <citation type="submission" date="2018-04" db="EMBL/GenBank/DDBJ databases">
        <title>The genome of golden apple snail Pomacea canaliculata provides insight into stress tolerance and invasive adaptation.</title>
        <authorList>
            <person name="Liu C."/>
            <person name="Liu B."/>
            <person name="Ren Y."/>
            <person name="Zhang Y."/>
            <person name="Wang H."/>
            <person name="Li S."/>
            <person name="Jiang F."/>
            <person name="Yin L."/>
            <person name="Zhang G."/>
            <person name="Qian W."/>
            <person name="Fan W."/>
        </authorList>
    </citation>
    <scope>NUCLEOTIDE SEQUENCE [LARGE SCALE GENOMIC DNA]</scope>
    <source>
        <strain evidence="6">SZHN2017</strain>
        <tissue evidence="6">Muscle</tissue>
    </source>
</reference>
<feature type="region of interest" description="Disordered" evidence="2">
    <location>
        <begin position="1496"/>
        <end position="1522"/>
    </location>
</feature>
<dbReference type="PRINTS" id="PR00453">
    <property type="entry name" value="VWFADOMAIN"/>
</dbReference>
<feature type="compositionally biased region" description="Polar residues" evidence="2">
    <location>
        <begin position="1501"/>
        <end position="1517"/>
    </location>
</feature>
<evidence type="ECO:0000256" key="1">
    <source>
        <dbReference type="PROSITE-ProRule" id="PRU01005"/>
    </source>
</evidence>
<dbReference type="InterPro" id="IPR002035">
    <property type="entry name" value="VWF_A"/>
</dbReference>
<feature type="region of interest" description="Disordered" evidence="2">
    <location>
        <begin position="1292"/>
        <end position="1314"/>
    </location>
</feature>
<dbReference type="SMART" id="SM00327">
    <property type="entry name" value="VWA"/>
    <property type="match status" value="1"/>
</dbReference>
<feature type="region of interest" description="Disordered" evidence="2">
    <location>
        <begin position="1851"/>
        <end position="1872"/>
    </location>
</feature>
<sequence length="2954" mass="320721">MISKHFTRNTPVEPELAGMSRPLSVLLFAEEILSAENRKTGGQFLQPHLFEVQGFFGLEWQPKADVVFVLDSSDTVGAERWGELKTMLLRLVQTWNIGSNGIQVSAVSYGSGPKSEFYFNDVTNGQQLAQRLETMTFSGGTPDAGEAIRFAYRTSFSATYGARSGVPHVIVHVSNGPSSDLDLLLQEAKNARDQGISIFNIGIGQGIETDRLEQIASDPSSRYAFRVDSYSSLLSLVPTLSSRIINAVPVNKVELPTVQGCLAKADLVLLVDSSSSVGQEDFEHLEDFLKDLVMQLPVAPDQVPRILMVVTDGNSMDGARTLAAANQARQNNIGVIAVGVGSSINSEELSNIGQDPHNVFQIGSYKDLQTLTTTILNSACRVEARLTTTAPGVTAAPCVDVDSDCSSYADSVCTSYTSWAQQHCARRCGFCHDNKCMYKGRQYVQNEKWVDGCDYECVCEDSSTGFYRCYNRCPVYYDLPSSCTLVGVPGECCLKPVCDFRQELSVQEVAPGRKVNAQGIEVCEYQGLQYYQDQTWDVGCDFRCTCVDTSRGFYRCQSYCPTYPALPSMCRLTQKAGQCCMEPVCEFNTQTGSFTGYGTISGRGVETRPQGGETCQDVLVDCAHYGVDACTQYTSWARNNCAKFCGFCSLDTVAPGADDFCYYNGKKYSQGQKWDIDCDTQCTCEKAVYGYYRCVQRCAVYLNLPAGCSTVKKVGECCQSVECEQGTYYSSATNIFTIGSGGGLYVRSGGNYIEAVPTLPSGATLAPGTAIGSSTGLQNIRIDGCLFHGRVYIQQQQWNEGCDFTCVCLDAGSGRFACRERCPKYDSLPAGCTYVPDPNDPCCTIPSCPASVNYVMIPVYSKSVQAIGAVMAPGLFALMSGTYTSQFTLRHSAFTVAPPTQPVDTLKPGGLDYCEYKGQHYSHGQTWEDGCDYNCVCEDAFTGSWRCVDKCEHYINVQPPCYLEQDPVQTCCQRPVCNFEIIHNEFQGNNTLPTTTTTTQRYGQPACSYKGTQYLQGQSWFDGCDLKCRCDSADNNVYSCLSRCPSYPENYRECPQVPDPSDPGCCLVPVCTPTSATTLIPPTGVTLVPHPFPVLPPGIVSGGGNTIGYCLYNGVHYSQDQRWQDGCQYNCVCTDASIGHYSCTKRCPRYAELPPTCRLITDFSDPCCQVPTCDGQYNTFTGSCHLASQRSQLLHVSFCATSTCVYKNKAYSQGQVWYDGCEFTCTCEDSVAGIYRCIDRCPAFPPLPAGCTLTPDPNDPLCCERPSCVFVPVPGQHTGYLVPSIPPAVYTGGSVTPTPTPGGQPQPSLGPGETTPAPPNVCIYKGREYVQGQRWADGCDFNCECVDAVRGVYRCTEKCVVYSSIPEQCVMVQDPNNVCCRIPYCDLNIPTPSPLTTATPLPGSTRAPFINLDGSTLVPPTQPETPGPDKKVCVYNGIAYVTGQRWEDGCDLRCVCEDGEKGIYRCDQRHDPENCVLVTDPQDACCRVPSCEPIIPPSGTPTPQGGNEPSPGTTQVPATDEHGSTLYPPVIPTLNPNATPSRVPAMIPTGVPGKIVGQIVKEPNSNTNDTFKFCTYDGKDYNVGDTWESGCDYRCRCLEDAVHYECTERCIRYLNVPGYCTMVVDPDDSCCRKPLCPELQTLQTPTGTPTAGPELTPTGNTPSLAPGTGPVPTSNTRVTPAPKPVDVCIYNKVYYIQGQQWYDGCDKVCVCDDASTGYYRCSDRLPFTCPQMSQVHQHPQRMSDGGKSSRPVVLRSTTMLAYPRTQRVPDAATRSCFMAYPYGLHEPPGVITGIAPTPTTAPGQATPTSRCPTYPLVPSQCELIPNPTDFCCNQLVCDWSKPTPNPMVAPTSVGTLVPNPNLHTTVSPPPGEHTIETPVTGPTPTNSVYNPPTLAPEFTFCVYNGVPYRQGQRWYVGCEKECVCDDSTRNYYTCTDRCPSYANLGPQCTLTVNPSDACCRVPECYAVPTLAPGVTPPQNPNGNPTPEPVKIPTVVIVNKFYHGNKVGIVSEGCMRAGVHYKPGETWQEGCSYNCECVDKTGRFKCTERCVPYPNIPAYCVMIVDPTDKCCTVPDCPGLTVVSTPSPLPGVSTQAPLPGVSTKAPVPGVSTKAPVPGVSTQAPIPGISTQAPVPSVSTEAPNPFPKEVCVFGGKVYTQGQQWYSGCEKFCVCEDAKIGFYRCSDRCAHFDDLSPDCKLVPDPRDPSCCVQPQCGDVLAIPNDRILCAMVPDPADPCCTIPNCQSTTPLSPQAQSTISPPLNPTATPISVSQVASTTATNVYDGSRPRQQVLPEALLPAYRRTNCQTRHHPLFWDRAKRSHPLSQCYSHPEPTPSPKERCVYGGQLYRQGQVWYDGCNAVCRCENEATGAYSCQERCPLYSPQPGCIMVPSPADPSCCEVPQCPLVTPSPQPGITPTPGLIPQTNVPGTIIGIGRVPTPLPTQVPVFGQTTVAPIPVTDRDGSTISPTIPPTSGCLYKGVVYSKGEKWEDGCNYDCECLDDQTGKYTCTEKCPVMPALPEDRCVLVQDPREPCCMQPFCDFVNPTPFPHGRPTPFPQQVPSEQPGQSTVSTTPTGLTNNGSTDREGSCVYKGVFYRHGAHWYDGCDLSCVCEDGFAGIYTCKERCKNFGQLLSGCVFNVDPTDACCLVPDCTRTPTDLLTPEPLPSGTQPSGQSTSEPPTFILTGWKPGTFVGTGTVGHNRVRVEDADVLCLVYSDACIYKRVQYAQSQLWEDGCDYVCTCLDAVRGKYQCTDRCLSYYYLPPSCMMEQDPNDSCCQRARCYTGGYTPSPPTGSHSPAIIVSGVPGTGPSGDRTTINPPTVIGEITGTGNTLSHLRAAGTRSVCVYKDKVYKVGDTWEDGCDYSCTCVDGTSGMYSCTYRCQVFSGLPNYCQLQTDAEDKCCKKPVCQFNGTVLEPEIGDSRLPNLSPTLGPNVQNVLPWARIYSSQAPAARMVLK</sequence>
<dbReference type="PROSITE" id="PS01208">
    <property type="entry name" value="VWFC_1"/>
    <property type="match status" value="8"/>
</dbReference>
<keyword evidence="7" id="KW-1185">Reference proteome</keyword>
<dbReference type="PROSITE" id="PS50184">
    <property type="entry name" value="VWFC_2"/>
    <property type="match status" value="8"/>
</dbReference>
<evidence type="ECO:0000256" key="2">
    <source>
        <dbReference type="SAM" id="MobiDB-lite"/>
    </source>
</evidence>
<dbReference type="Proteomes" id="UP000245119">
    <property type="component" value="Linkage Group LG12"/>
</dbReference>
<feature type="compositionally biased region" description="Polar residues" evidence="2">
    <location>
        <begin position="2556"/>
        <end position="2576"/>
    </location>
</feature>
<feature type="region of interest" description="Disordered" evidence="2">
    <location>
        <begin position="2548"/>
        <end position="2576"/>
    </location>
</feature>
<feature type="domain" description="VWFC" evidence="3">
    <location>
        <begin position="1899"/>
        <end position="1965"/>
    </location>
</feature>
<dbReference type="SMART" id="SM00254">
    <property type="entry name" value="ShKT"/>
    <property type="match status" value="2"/>
</dbReference>
<dbReference type="Pfam" id="PF01549">
    <property type="entry name" value="ShK"/>
    <property type="match status" value="2"/>
</dbReference>
<dbReference type="InterPro" id="IPR001007">
    <property type="entry name" value="VWF_dom"/>
</dbReference>
<dbReference type="EMBL" id="PZQS01000012">
    <property type="protein sequence ID" value="PVD20927.1"/>
    <property type="molecule type" value="Genomic_DNA"/>
</dbReference>
<feature type="domain" description="VWFC" evidence="3">
    <location>
        <begin position="2840"/>
        <end position="2906"/>
    </location>
</feature>
<proteinExistence type="predicted"/>
<dbReference type="InterPro" id="IPR050525">
    <property type="entry name" value="ECM_Assembly_Org"/>
</dbReference>
<evidence type="ECO:0000313" key="7">
    <source>
        <dbReference type="Proteomes" id="UP000245119"/>
    </source>
</evidence>
<evidence type="ECO:0000313" key="6">
    <source>
        <dbReference type="EMBL" id="PVD20927.1"/>
    </source>
</evidence>
<evidence type="ECO:0000259" key="4">
    <source>
        <dbReference type="PROSITE" id="PS50234"/>
    </source>
</evidence>
<feature type="domain" description="VWFA" evidence="4">
    <location>
        <begin position="65"/>
        <end position="240"/>
    </location>
</feature>
<dbReference type="CDD" id="cd01450">
    <property type="entry name" value="vWFA_subfamily_ECM"/>
    <property type="match status" value="1"/>
</dbReference>
<accession>A0A2T7NIC3</accession>
<feature type="domain" description="VWFC" evidence="3">
    <location>
        <begin position="659"/>
        <end position="724"/>
    </location>
</feature>
<gene>
    <name evidence="6" type="ORF">C0Q70_19090</name>
</gene>
<protein>
    <recommendedName>
        <fullName evidence="8">VWFA domain-containing protein</fullName>
    </recommendedName>
</protein>
<name>A0A2T7NIC3_POMCA</name>
<dbReference type="PANTHER" id="PTHR24020:SF84">
    <property type="entry name" value="VWFA DOMAIN-CONTAINING PROTEIN"/>
    <property type="match status" value="1"/>
</dbReference>
<feature type="domain" description="VWFC" evidence="3">
    <location>
        <begin position="434"/>
        <end position="499"/>
    </location>
</feature>
<evidence type="ECO:0008006" key="8">
    <source>
        <dbReference type="Google" id="ProtNLM"/>
    </source>
</evidence>
<comment type="caution">
    <text evidence="1">Lacks conserved residue(s) required for the propagation of feature annotation.</text>
</comment>
<feature type="region of interest" description="Disordered" evidence="2">
    <location>
        <begin position="1642"/>
        <end position="1678"/>
    </location>
</feature>
<feature type="domain" description="VWFC" evidence="3">
    <location>
        <begin position="2336"/>
        <end position="2402"/>
    </location>
</feature>
<dbReference type="PROSITE" id="PS51670">
    <property type="entry name" value="SHKT"/>
    <property type="match status" value="2"/>
</dbReference>
<dbReference type="InterPro" id="IPR036465">
    <property type="entry name" value="vWFA_dom_sf"/>
</dbReference>
<feature type="domain" description="VWFC" evidence="3">
    <location>
        <begin position="1108"/>
        <end position="1174"/>
    </location>
</feature>
<dbReference type="PROSITE" id="PS50234">
    <property type="entry name" value="VWFA"/>
    <property type="match status" value="3"/>
</dbReference>
<dbReference type="PANTHER" id="PTHR24020">
    <property type="entry name" value="COLLAGEN ALPHA"/>
    <property type="match status" value="1"/>
</dbReference>
<feature type="domain" description="VWFC" evidence="3">
    <location>
        <begin position="2471"/>
        <end position="2538"/>
    </location>
</feature>
<evidence type="ECO:0000259" key="3">
    <source>
        <dbReference type="PROSITE" id="PS50184"/>
    </source>
</evidence>
<dbReference type="SMART" id="SM00214">
    <property type="entry name" value="VWC"/>
    <property type="match status" value="20"/>
</dbReference>
<dbReference type="SUPFAM" id="SSF53300">
    <property type="entry name" value="vWA-like"/>
    <property type="match status" value="2"/>
</dbReference>
<comment type="caution">
    <text evidence="6">The sequence shown here is derived from an EMBL/GenBank/DDBJ whole genome shotgun (WGS) entry which is preliminary data.</text>
</comment>
<feature type="compositionally biased region" description="Low complexity" evidence="2">
    <location>
        <begin position="1642"/>
        <end position="1659"/>
    </location>
</feature>
<organism evidence="6 7">
    <name type="scientific">Pomacea canaliculata</name>
    <name type="common">Golden apple snail</name>
    <dbReference type="NCBI Taxonomy" id="400727"/>
    <lineage>
        <taxon>Eukaryota</taxon>
        <taxon>Metazoa</taxon>
        <taxon>Spiralia</taxon>
        <taxon>Lophotrochozoa</taxon>
        <taxon>Mollusca</taxon>
        <taxon>Gastropoda</taxon>
        <taxon>Caenogastropoda</taxon>
        <taxon>Architaenioglossa</taxon>
        <taxon>Ampullarioidea</taxon>
        <taxon>Ampullariidae</taxon>
        <taxon>Pomacea</taxon>
    </lineage>
</organism>
<evidence type="ECO:0000259" key="5">
    <source>
        <dbReference type="PROSITE" id="PS51670"/>
    </source>
</evidence>
<feature type="domain" description="VWFA" evidence="4">
    <location>
        <begin position="266"/>
        <end position="296"/>
    </location>
</feature>
<feature type="domain" description="VWFC" evidence="3">
    <location>
        <begin position="521"/>
        <end position="586"/>
    </location>
</feature>
<dbReference type="InterPro" id="IPR003582">
    <property type="entry name" value="ShKT_dom"/>
</dbReference>
<dbReference type="OrthoDB" id="6022609at2759"/>
<feature type="domain" description="VWFA" evidence="4">
    <location>
        <begin position="301"/>
        <end position="375"/>
    </location>
</feature>
<dbReference type="Pfam" id="PF00092">
    <property type="entry name" value="VWA"/>
    <property type="match status" value="2"/>
</dbReference>
<feature type="domain" description="ShKT" evidence="5">
    <location>
        <begin position="398"/>
        <end position="431"/>
    </location>
</feature>
<dbReference type="Gene3D" id="3.40.50.410">
    <property type="entry name" value="von Willebrand factor, type A domain"/>
    <property type="match status" value="3"/>
</dbReference>
<feature type="domain" description="ShKT" evidence="5">
    <location>
        <begin position="615"/>
        <end position="648"/>
    </location>
</feature>